<dbReference type="CDD" id="cd00448">
    <property type="entry name" value="YjgF_YER057c_UK114_family"/>
    <property type="match status" value="1"/>
</dbReference>
<keyword evidence="2" id="KW-1185">Reference proteome</keyword>
<dbReference type="EMBL" id="CP059735">
    <property type="protein sequence ID" value="WDE01644.1"/>
    <property type="molecule type" value="Genomic_DNA"/>
</dbReference>
<evidence type="ECO:0000313" key="1">
    <source>
        <dbReference type="EMBL" id="WDE01644.1"/>
    </source>
</evidence>
<dbReference type="InterPro" id="IPR035959">
    <property type="entry name" value="RutC-like_sf"/>
</dbReference>
<gene>
    <name evidence="1" type="ORF">SG35_014065</name>
</gene>
<dbReference type="PANTHER" id="PTHR11803:SF39">
    <property type="entry name" value="2-IMINOBUTANOATE_2-IMINOPROPANOATE DEAMINASE"/>
    <property type="match status" value="1"/>
</dbReference>
<dbReference type="GO" id="GO:0019239">
    <property type="term" value="F:deaminase activity"/>
    <property type="evidence" value="ECO:0007669"/>
    <property type="project" value="TreeGrafter"/>
</dbReference>
<dbReference type="PANTHER" id="PTHR11803">
    <property type="entry name" value="2-IMINOBUTANOATE/2-IMINOPROPANOATE DEAMINASE RIDA"/>
    <property type="match status" value="1"/>
</dbReference>
<dbReference type="SUPFAM" id="SSF55298">
    <property type="entry name" value="YjgF-like"/>
    <property type="match status" value="1"/>
</dbReference>
<accession>A0AAE9YWG9</accession>
<protein>
    <submittedName>
        <fullName evidence="1">RidA family protein</fullName>
    </submittedName>
</protein>
<dbReference type="RefSeq" id="WP_044832819.1">
    <property type="nucleotide sequence ID" value="NZ_CP059735.1"/>
</dbReference>
<dbReference type="InterPro" id="IPR006175">
    <property type="entry name" value="YjgF/YER057c/UK114"/>
</dbReference>
<dbReference type="KEGG" id="tact:SG35_014065"/>
<dbReference type="Gene3D" id="3.30.1330.40">
    <property type="entry name" value="RutC-like"/>
    <property type="match status" value="1"/>
</dbReference>
<name>A0AAE9YWG9_9GAMM</name>
<dbReference type="AlphaFoldDB" id="A0AAE9YWG9"/>
<reference evidence="1 2" key="1">
    <citation type="journal article" date="2015" name="Genome Announc.">
        <title>Draft Genome Sequences of Marine Isolates of Thalassomonas viridans and Thalassomonas actiniarum.</title>
        <authorList>
            <person name="Olonade I."/>
            <person name="van Zyl L.J."/>
            <person name="Trindade M."/>
        </authorList>
    </citation>
    <scope>NUCLEOTIDE SEQUENCE [LARGE SCALE GENOMIC DNA]</scope>
    <source>
        <strain evidence="1 2">A5K-106</strain>
    </source>
</reference>
<evidence type="ECO:0000313" key="2">
    <source>
        <dbReference type="Proteomes" id="UP000032568"/>
    </source>
</evidence>
<dbReference type="GO" id="GO:0005829">
    <property type="term" value="C:cytosol"/>
    <property type="evidence" value="ECO:0007669"/>
    <property type="project" value="TreeGrafter"/>
</dbReference>
<dbReference type="Pfam" id="PF01042">
    <property type="entry name" value="Ribonuc_L-PSP"/>
    <property type="match status" value="1"/>
</dbReference>
<sequence length="132" mass="14008">MHKTRIQTNAAAPVLGTYSQGIRASGDIIFLSGQTGRNEDGEMEKGIEAQTHRTLANIDAVLNSAGCTRGDIAKVTLLMANIKDYKVIDQIYAAWLPGDTVTPAKPTRTAFQVPALPAGALLMIEVTAISPT</sequence>
<dbReference type="Proteomes" id="UP000032568">
    <property type="component" value="Chromosome"/>
</dbReference>
<organism evidence="1 2">
    <name type="scientific">Thalassomonas actiniarum</name>
    <dbReference type="NCBI Taxonomy" id="485447"/>
    <lineage>
        <taxon>Bacteria</taxon>
        <taxon>Pseudomonadati</taxon>
        <taxon>Pseudomonadota</taxon>
        <taxon>Gammaproteobacteria</taxon>
        <taxon>Alteromonadales</taxon>
        <taxon>Colwelliaceae</taxon>
        <taxon>Thalassomonas</taxon>
    </lineage>
</organism>
<proteinExistence type="predicted"/>
<reference evidence="1 2" key="2">
    <citation type="journal article" date="2022" name="Mar. Drugs">
        <title>Bioassay-Guided Fractionation Leads to the Detection of Cholic Acid Generated by the Rare Thalassomonas sp.</title>
        <authorList>
            <person name="Pheiffer F."/>
            <person name="Schneider Y.K."/>
            <person name="Hansen E.H."/>
            <person name="Andersen J.H."/>
            <person name="Isaksson J."/>
            <person name="Busche T."/>
            <person name="R C."/>
            <person name="Kalinowski J."/>
            <person name="Zyl L.V."/>
            <person name="Trindade M."/>
        </authorList>
    </citation>
    <scope>NUCLEOTIDE SEQUENCE [LARGE SCALE GENOMIC DNA]</scope>
    <source>
        <strain evidence="1 2">A5K-106</strain>
    </source>
</reference>